<evidence type="ECO:0000256" key="1">
    <source>
        <dbReference type="SAM" id="SignalP"/>
    </source>
</evidence>
<evidence type="ECO:0000313" key="3">
    <source>
        <dbReference type="Proteomes" id="UP001232001"/>
    </source>
</evidence>
<name>A0ABY8L5S3_9FLAO</name>
<organism evidence="2 3">
    <name type="scientific">Tenacibaculum tangerinum</name>
    <dbReference type="NCBI Taxonomy" id="3038772"/>
    <lineage>
        <taxon>Bacteria</taxon>
        <taxon>Pseudomonadati</taxon>
        <taxon>Bacteroidota</taxon>
        <taxon>Flavobacteriia</taxon>
        <taxon>Flavobacteriales</taxon>
        <taxon>Flavobacteriaceae</taxon>
        <taxon>Tenacibaculum</taxon>
    </lineage>
</organism>
<dbReference type="EMBL" id="CP122539">
    <property type="protein sequence ID" value="WGH75977.1"/>
    <property type="molecule type" value="Genomic_DNA"/>
</dbReference>
<keyword evidence="3" id="KW-1185">Reference proteome</keyword>
<sequence length="369" mass="43133">MKKILLIFLISLITTNITKATDQQPDILFYGNEKLTVNIGCGHPSPLETYYQQNNLNYPFRMLHTANYRGHIATWKIIDDKFFITNIAIEEDNYKPTKFNVKSIDNTFSNDSKVFADWFSGVLVCQKRKKENYWKTEYSIYIYVKNGLVQKSKKITEKDFERIENLTQKDTADTNLMSKYSILYLNQSYISYYFRLHDSEHIEIGNKTGYLKGKNDYSVILEKYENSHFDWPYNWENFELSGAPNGTWKVIEDKLYLTDIHLNKGLNFDGPERLQLKLSEVFPSISDNSKILANWANGIYLASFGEEVADELIPELKSFKVKEFIIMRIESGNVVEKHTIPSEFDFDNIPNDANDKVKTIINDLKLQRE</sequence>
<accession>A0ABY8L5S3</accession>
<evidence type="ECO:0000313" key="2">
    <source>
        <dbReference type="EMBL" id="WGH75977.1"/>
    </source>
</evidence>
<dbReference type="RefSeq" id="WP_279651848.1">
    <property type="nucleotide sequence ID" value="NZ_CP122539.1"/>
</dbReference>
<keyword evidence="1" id="KW-0732">Signal</keyword>
<reference evidence="2 3" key="1">
    <citation type="submission" date="2023-04" db="EMBL/GenBank/DDBJ databases">
        <title>Tenacibaculum tangerinum sp. nov., isolated from sea tidal flat of South Korea.</title>
        <authorList>
            <person name="Lee S.H."/>
            <person name="Kim J.-J."/>
        </authorList>
    </citation>
    <scope>NUCLEOTIDE SEQUENCE [LARGE SCALE GENOMIC DNA]</scope>
    <source>
        <strain evidence="2 3">GRR-S3-23</strain>
    </source>
</reference>
<feature type="chain" id="PRO_5046055324" evidence="1">
    <location>
        <begin position="21"/>
        <end position="369"/>
    </location>
</feature>
<dbReference type="Proteomes" id="UP001232001">
    <property type="component" value="Chromosome"/>
</dbReference>
<protein>
    <submittedName>
        <fullName evidence="2">Uncharacterized protein</fullName>
    </submittedName>
</protein>
<gene>
    <name evidence="2" type="ORF">P8625_02075</name>
</gene>
<feature type="signal peptide" evidence="1">
    <location>
        <begin position="1"/>
        <end position="20"/>
    </location>
</feature>
<proteinExistence type="predicted"/>